<organism evidence="2 3">
    <name type="scientific">Streptomyces milbemycinicus</name>
    <dbReference type="NCBI Taxonomy" id="476552"/>
    <lineage>
        <taxon>Bacteria</taxon>
        <taxon>Bacillati</taxon>
        <taxon>Actinomycetota</taxon>
        <taxon>Actinomycetes</taxon>
        <taxon>Kitasatosporales</taxon>
        <taxon>Streptomycetaceae</taxon>
        <taxon>Streptomyces</taxon>
    </lineage>
</organism>
<accession>A0ABW8LPR2</accession>
<proteinExistence type="predicted"/>
<evidence type="ECO:0000256" key="1">
    <source>
        <dbReference type="SAM" id="MobiDB-lite"/>
    </source>
</evidence>
<evidence type="ECO:0000313" key="3">
    <source>
        <dbReference type="Proteomes" id="UP001620295"/>
    </source>
</evidence>
<dbReference type="Proteomes" id="UP001620295">
    <property type="component" value="Unassembled WGS sequence"/>
</dbReference>
<feature type="compositionally biased region" description="Low complexity" evidence="1">
    <location>
        <begin position="81"/>
        <end position="97"/>
    </location>
</feature>
<protein>
    <submittedName>
        <fullName evidence="2">Uncharacterized protein</fullName>
    </submittedName>
</protein>
<sequence>MTLAYWERHRFDDLAVAAGRDELLKSADRNPDPYAAFLNLLRSGRRDAVVHGAGVLPLPGPASPVGLRQPTGRVRRGGAGPRPVGAARDAAAGSTRAAESDQAADIAVRLTDLPELELQLAGALVLTAHLDTHRPLLERLVATWPSNTPQADDIRDALEEDDGA</sequence>
<dbReference type="RefSeq" id="WP_404747060.1">
    <property type="nucleotide sequence ID" value="NZ_JBJDQH010000008.1"/>
</dbReference>
<feature type="region of interest" description="Disordered" evidence="1">
    <location>
        <begin position="60"/>
        <end position="101"/>
    </location>
</feature>
<comment type="caution">
    <text evidence="2">The sequence shown here is derived from an EMBL/GenBank/DDBJ whole genome shotgun (WGS) entry which is preliminary data.</text>
</comment>
<reference evidence="2 3" key="1">
    <citation type="submission" date="2024-11" db="EMBL/GenBank/DDBJ databases">
        <title>The Natural Products Discovery Center: Release of the First 8490 Sequenced Strains for Exploring Actinobacteria Biosynthetic Diversity.</title>
        <authorList>
            <person name="Kalkreuter E."/>
            <person name="Kautsar S.A."/>
            <person name="Yang D."/>
            <person name="Bader C.D."/>
            <person name="Teijaro C.N."/>
            <person name="Fluegel L."/>
            <person name="Davis C.M."/>
            <person name="Simpson J.R."/>
            <person name="Lauterbach L."/>
            <person name="Steele A.D."/>
            <person name="Gui C."/>
            <person name="Meng S."/>
            <person name="Li G."/>
            <person name="Viehrig K."/>
            <person name="Ye F."/>
            <person name="Su P."/>
            <person name="Kiefer A.F."/>
            <person name="Nichols A."/>
            <person name="Cepeda A.J."/>
            <person name="Yan W."/>
            <person name="Fan B."/>
            <person name="Jiang Y."/>
            <person name="Adhikari A."/>
            <person name="Zheng C.-J."/>
            <person name="Schuster L."/>
            <person name="Cowan T.M."/>
            <person name="Smanski M.J."/>
            <person name="Chevrette M.G."/>
            <person name="De Carvalho L.P.S."/>
            <person name="Shen B."/>
        </authorList>
    </citation>
    <scope>NUCLEOTIDE SEQUENCE [LARGE SCALE GENOMIC DNA]</scope>
    <source>
        <strain evidence="2 3">NPDC020863</strain>
    </source>
</reference>
<name>A0ABW8LPR2_9ACTN</name>
<dbReference type="EMBL" id="JBJDQH010000008">
    <property type="protein sequence ID" value="MFK4267882.1"/>
    <property type="molecule type" value="Genomic_DNA"/>
</dbReference>
<evidence type="ECO:0000313" key="2">
    <source>
        <dbReference type="EMBL" id="MFK4267882.1"/>
    </source>
</evidence>
<keyword evidence="3" id="KW-1185">Reference proteome</keyword>
<gene>
    <name evidence="2" type="ORF">ACI2L5_23520</name>
</gene>